<sequence>MPDTAMDEVRSRVRDIIRRSGWSQRAFSAEIGMEPTKLSKALTGTRRFTAQELIAIAETAGVTVHWLLNGTDDATTVAASPRTDPRERARRHTVASPAPGLTPDAGPEHSRKRQIIDAAWTLIAERGYHAVRVADIAAVCGTSTATVHYHFPTLRDLLVEAQRSSVKQAFDRQVAVLHSIEDLHARLLRLIELQLPHPGKLRMEWSIWLQVWTSATLDPEMQELHTESYRRWHETMQQTLVEGQRSGVFGDFDTEEMTKRLTSLIDGLGIKVVTGMPGRTLDDMRETLHSVVARDILRS</sequence>
<evidence type="ECO:0000313" key="9">
    <source>
        <dbReference type="EMBL" id="MDS1270441.1"/>
    </source>
</evidence>
<keyword evidence="10" id="KW-1185">Reference proteome</keyword>
<feature type="domain" description="HTH cro/C1-type" evidence="7">
    <location>
        <begin position="13"/>
        <end position="67"/>
    </location>
</feature>
<keyword evidence="3 5" id="KW-0238">DNA-binding</keyword>
<feature type="domain" description="HTH tetR-type" evidence="8">
    <location>
        <begin position="109"/>
        <end position="169"/>
    </location>
</feature>
<dbReference type="EMBL" id="JAVLVT010000003">
    <property type="protein sequence ID" value="MDS1270441.1"/>
    <property type="molecule type" value="Genomic_DNA"/>
</dbReference>
<protein>
    <submittedName>
        <fullName evidence="9">TetR family transcriptional regulator C-terminal domain-containing protein</fullName>
    </submittedName>
</protein>
<dbReference type="InterPro" id="IPR010982">
    <property type="entry name" value="Lambda_DNA-bd_dom_sf"/>
</dbReference>
<dbReference type="InterPro" id="IPR050109">
    <property type="entry name" value="HTH-type_TetR-like_transc_reg"/>
</dbReference>
<accession>A0ABU2H577</accession>
<dbReference type="SUPFAM" id="SSF47413">
    <property type="entry name" value="lambda repressor-like DNA-binding domains"/>
    <property type="match status" value="1"/>
</dbReference>
<dbReference type="InterPro" id="IPR001387">
    <property type="entry name" value="Cro/C1-type_HTH"/>
</dbReference>
<evidence type="ECO:0000256" key="1">
    <source>
        <dbReference type="ARBA" id="ARBA00022491"/>
    </source>
</evidence>
<keyword evidence="4" id="KW-0804">Transcription</keyword>
<comment type="caution">
    <text evidence="9">The sequence shown here is derived from an EMBL/GenBank/DDBJ whole genome shotgun (WGS) entry which is preliminary data.</text>
</comment>
<name>A0ABU2H577_9ACTN</name>
<dbReference type="Proteomes" id="UP001250214">
    <property type="component" value="Unassembled WGS sequence"/>
</dbReference>
<evidence type="ECO:0000259" key="8">
    <source>
        <dbReference type="PROSITE" id="PS50977"/>
    </source>
</evidence>
<evidence type="ECO:0000256" key="4">
    <source>
        <dbReference type="ARBA" id="ARBA00023163"/>
    </source>
</evidence>
<reference evidence="10" key="1">
    <citation type="submission" date="2023-07" db="EMBL/GenBank/DDBJ databases">
        <title>Novel species in the genus Lipingzhangella isolated from Sambhar Salt Lake.</title>
        <authorList>
            <person name="Jiya N."/>
            <person name="Kajale S."/>
            <person name="Sharma A."/>
        </authorList>
    </citation>
    <scope>NUCLEOTIDE SEQUENCE [LARGE SCALE GENOMIC DNA]</scope>
    <source>
        <strain evidence="10">LS1_29</strain>
    </source>
</reference>
<evidence type="ECO:0000256" key="5">
    <source>
        <dbReference type="PROSITE-ProRule" id="PRU00335"/>
    </source>
</evidence>
<dbReference type="PROSITE" id="PS50977">
    <property type="entry name" value="HTH_TETR_2"/>
    <property type="match status" value="1"/>
</dbReference>
<keyword evidence="2" id="KW-0805">Transcription regulation</keyword>
<dbReference type="Gene3D" id="1.10.260.40">
    <property type="entry name" value="lambda repressor-like DNA-binding domains"/>
    <property type="match status" value="1"/>
</dbReference>
<dbReference type="Pfam" id="PF13977">
    <property type="entry name" value="TetR_C_6"/>
    <property type="match status" value="1"/>
</dbReference>
<keyword evidence="1" id="KW-0678">Repressor</keyword>
<gene>
    <name evidence="9" type="ORF">RIF23_09055</name>
</gene>
<dbReference type="PRINTS" id="PR00455">
    <property type="entry name" value="HTHTETR"/>
</dbReference>
<dbReference type="SMART" id="SM00530">
    <property type="entry name" value="HTH_XRE"/>
    <property type="match status" value="1"/>
</dbReference>
<feature type="region of interest" description="Disordered" evidence="6">
    <location>
        <begin position="75"/>
        <end position="110"/>
    </location>
</feature>
<dbReference type="InterPro" id="IPR036271">
    <property type="entry name" value="Tet_transcr_reg_TetR-rel_C_sf"/>
</dbReference>
<proteinExistence type="predicted"/>
<evidence type="ECO:0000256" key="2">
    <source>
        <dbReference type="ARBA" id="ARBA00023015"/>
    </source>
</evidence>
<dbReference type="Gene3D" id="1.10.357.10">
    <property type="entry name" value="Tetracycline Repressor, domain 2"/>
    <property type="match status" value="1"/>
</dbReference>
<dbReference type="PROSITE" id="PS50943">
    <property type="entry name" value="HTH_CROC1"/>
    <property type="match status" value="1"/>
</dbReference>
<dbReference type="Pfam" id="PF00440">
    <property type="entry name" value="TetR_N"/>
    <property type="match status" value="1"/>
</dbReference>
<evidence type="ECO:0000259" key="7">
    <source>
        <dbReference type="PROSITE" id="PS50943"/>
    </source>
</evidence>
<dbReference type="PANTHER" id="PTHR30055">
    <property type="entry name" value="HTH-TYPE TRANSCRIPTIONAL REGULATOR RUTR"/>
    <property type="match status" value="1"/>
</dbReference>
<dbReference type="InterPro" id="IPR039538">
    <property type="entry name" value="BetI_C"/>
</dbReference>
<dbReference type="CDD" id="cd00093">
    <property type="entry name" value="HTH_XRE"/>
    <property type="match status" value="1"/>
</dbReference>
<dbReference type="InterPro" id="IPR009057">
    <property type="entry name" value="Homeodomain-like_sf"/>
</dbReference>
<dbReference type="Pfam" id="PF01381">
    <property type="entry name" value="HTH_3"/>
    <property type="match status" value="1"/>
</dbReference>
<evidence type="ECO:0000313" key="10">
    <source>
        <dbReference type="Proteomes" id="UP001250214"/>
    </source>
</evidence>
<dbReference type="SUPFAM" id="SSF48498">
    <property type="entry name" value="Tetracyclin repressor-like, C-terminal domain"/>
    <property type="match status" value="1"/>
</dbReference>
<feature type="DNA-binding region" description="H-T-H motif" evidence="5">
    <location>
        <begin position="132"/>
        <end position="151"/>
    </location>
</feature>
<dbReference type="PANTHER" id="PTHR30055:SF234">
    <property type="entry name" value="HTH-TYPE TRANSCRIPTIONAL REGULATOR BETI"/>
    <property type="match status" value="1"/>
</dbReference>
<dbReference type="RefSeq" id="WP_310911949.1">
    <property type="nucleotide sequence ID" value="NZ_JAVLVT010000003.1"/>
</dbReference>
<evidence type="ECO:0000256" key="6">
    <source>
        <dbReference type="SAM" id="MobiDB-lite"/>
    </source>
</evidence>
<dbReference type="InterPro" id="IPR001647">
    <property type="entry name" value="HTH_TetR"/>
</dbReference>
<dbReference type="SUPFAM" id="SSF46689">
    <property type="entry name" value="Homeodomain-like"/>
    <property type="match status" value="1"/>
</dbReference>
<evidence type="ECO:0000256" key="3">
    <source>
        <dbReference type="ARBA" id="ARBA00023125"/>
    </source>
</evidence>
<organism evidence="9 10">
    <name type="scientific">Lipingzhangella rawalii</name>
    <dbReference type="NCBI Taxonomy" id="2055835"/>
    <lineage>
        <taxon>Bacteria</taxon>
        <taxon>Bacillati</taxon>
        <taxon>Actinomycetota</taxon>
        <taxon>Actinomycetes</taxon>
        <taxon>Streptosporangiales</taxon>
        <taxon>Nocardiopsidaceae</taxon>
        <taxon>Lipingzhangella</taxon>
    </lineage>
</organism>